<gene>
    <name evidence="1" type="ORF">FRE64_15165</name>
</gene>
<protein>
    <submittedName>
        <fullName evidence="1">Uncharacterized protein</fullName>
    </submittedName>
</protein>
<dbReference type="EMBL" id="CP042326">
    <property type="protein sequence ID" value="QDZ41165.1"/>
    <property type="molecule type" value="Genomic_DNA"/>
</dbReference>
<keyword evidence="2" id="KW-1185">Reference proteome</keyword>
<accession>A0A5B8NSC6</accession>
<evidence type="ECO:0000313" key="2">
    <source>
        <dbReference type="Proteomes" id="UP000318453"/>
    </source>
</evidence>
<organism evidence="1 2">
    <name type="scientific">Euhalothece natronophila Z-M001</name>
    <dbReference type="NCBI Taxonomy" id="522448"/>
    <lineage>
        <taxon>Bacteria</taxon>
        <taxon>Bacillati</taxon>
        <taxon>Cyanobacteriota</taxon>
        <taxon>Cyanophyceae</taxon>
        <taxon>Oscillatoriophycideae</taxon>
        <taxon>Chroococcales</taxon>
        <taxon>Halothecacae</taxon>
        <taxon>Halothece cluster</taxon>
        <taxon>Euhalothece</taxon>
    </lineage>
</organism>
<dbReference type="OrthoDB" id="583723at2"/>
<reference evidence="1" key="1">
    <citation type="submission" date="2019-08" db="EMBL/GenBank/DDBJ databases">
        <title>Carotenoids and Carotenoid Binding Proteins in the Halophilic Cyanobacterium Euhalothece sp. ZM00.</title>
        <authorList>
            <person name="Cho S.M."/>
            <person name="Song J.Y."/>
            <person name="Park Y.-I."/>
        </authorList>
    </citation>
    <scope>NUCLEOTIDE SEQUENCE [LARGE SCALE GENOMIC DNA]</scope>
    <source>
        <strain evidence="1">Z-M001</strain>
    </source>
</reference>
<sequence>MNSLSSLTLRLRTKDNLMELLLAGKSEAWKICKNKEQEISKVEIFNWDGSLKLEEWEARLSFKYLNLFKS</sequence>
<evidence type="ECO:0000313" key="1">
    <source>
        <dbReference type="EMBL" id="QDZ41165.1"/>
    </source>
</evidence>
<proteinExistence type="predicted"/>
<dbReference type="Proteomes" id="UP000318453">
    <property type="component" value="Chromosome"/>
</dbReference>
<dbReference type="KEGG" id="enn:FRE64_15165"/>
<dbReference type="AlphaFoldDB" id="A0A5B8NSC6"/>
<name>A0A5B8NSC6_9CHRO</name>